<evidence type="ECO:0000256" key="3">
    <source>
        <dbReference type="ARBA" id="ARBA00022692"/>
    </source>
</evidence>
<dbReference type="FunFam" id="3.40.50.300:FF:000287">
    <property type="entry name" value="Multidrug ABC transporter ATP-binding protein"/>
    <property type="match status" value="1"/>
</dbReference>
<keyword evidence="12" id="KW-1185">Reference proteome</keyword>
<evidence type="ECO:0000256" key="7">
    <source>
        <dbReference type="ARBA" id="ARBA00023136"/>
    </source>
</evidence>
<gene>
    <name evidence="11" type="ORF">B4O97_04645</name>
</gene>
<evidence type="ECO:0000256" key="1">
    <source>
        <dbReference type="ARBA" id="ARBA00004651"/>
    </source>
</evidence>
<dbReference type="Gene3D" id="1.20.1560.10">
    <property type="entry name" value="ABC transporter type 1, transmembrane domain"/>
    <property type="match status" value="2"/>
</dbReference>
<dbReference type="AlphaFoldDB" id="A0A1Y1S0U4"/>
<reference evidence="11 12" key="1">
    <citation type="submission" date="2017-03" db="EMBL/GenBank/DDBJ databases">
        <title>Draft Genome sequence of Marispirochaeta sp. strain JC444.</title>
        <authorList>
            <person name="Shivani Y."/>
            <person name="Subhash Y."/>
            <person name="Sasikala C."/>
            <person name="Ramana C."/>
        </authorList>
    </citation>
    <scope>NUCLEOTIDE SEQUENCE [LARGE SCALE GENOMIC DNA]</scope>
    <source>
        <strain evidence="11 12">JC444</strain>
    </source>
</reference>
<feature type="transmembrane region" description="Helical" evidence="8">
    <location>
        <begin position="372"/>
        <end position="392"/>
    </location>
</feature>
<dbReference type="CDD" id="cd03254">
    <property type="entry name" value="ABCC_Glucan_exporter_like"/>
    <property type="match status" value="1"/>
</dbReference>
<dbReference type="RefSeq" id="WP_083048773.1">
    <property type="nucleotide sequence ID" value="NZ_MWQY01000004.1"/>
</dbReference>
<keyword evidence="6 8" id="KW-1133">Transmembrane helix</keyword>
<dbReference type="OrthoDB" id="341671at2"/>
<evidence type="ECO:0000313" key="12">
    <source>
        <dbReference type="Proteomes" id="UP000192343"/>
    </source>
</evidence>
<feature type="transmembrane region" description="Helical" evidence="8">
    <location>
        <begin position="259"/>
        <end position="282"/>
    </location>
</feature>
<name>A0A1Y1S0U4_9SPIO</name>
<dbReference type="InterPro" id="IPR039421">
    <property type="entry name" value="Type_1_exporter"/>
</dbReference>
<keyword evidence="7 8" id="KW-0472">Membrane</keyword>
<dbReference type="PROSITE" id="PS50893">
    <property type="entry name" value="ABC_TRANSPORTER_2"/>
    <property type="match status" value="1"/>
</dbReference>
<dbReference type="InterPro" id="IPR036640">
    <property type="entry name" value="ABC1_TM_sf"/>
</dbReference>
<dbReference type="SUPFAM" id="SSF52540">
    <property type="entry name" value="P-loop containing nucleoside triphosphate hydrolases"/>
    <property type="match status" value="1"/>
</dbReference>
<evidence type="ECO:0000256" key="4">
    <source>
        <dbReference type="ARBA" id="ARBA00022741"/>
    </source>
</evidence>
<keyword evidence="4" id="KW-0547">Nucleotide-binding</keyword>
<protein>
    <recommendedName>
        <fullName evidence="13">ABC transporter ATP-binding protein</fullName>
    </recommendedName>
</protein>
<sequence>MRSGELQIKAFDWKIVRRLAGYLKPYKALALVAVIALLAATVAELAGPVVLQRAIDRHIMGYYLRYSPQKDSGAEGAGLKARLDDPAVVAGNDGRVYLPQDIASSLSGEEKRRLRDAGALEEGGWYLVLPEDYSSEEWGRVLGLLDPDRNGIQREGGGFALTREVLNSFDAGERRLLRRADRLGIAGNAWFYLGLLGGNLVFTFLQIYIMAALGQNVMRDLRLSLLGHLLRQSLAYLQRTPVGSLVSRLTSDVDTINELFATVAISFIKNFSLMIGVVVTLYLMNPRLATITVFTLPPVIIATLYFRVKAREAYRLVRSGVAKVNAYLSEHLSGMEVVQMFGREKAVGEAFNQRNDELYDASMKELFVFAPFRASIDFLTTISTGVILYYGAGMFVELSVSLGVLIAFISLIRMFYQPVMDLSEKFTIMQSAMAGGERIFGILDTRQEIPDMGTRQMHNTGDVRGELQFQGVDFAYVPDEPVLKNLSFSVNPGETVAVVGYTGAGKTTIANLLTRFWDIQKGRILLDGMDIRDLSLAALRSLIQPVQQDVFLFSGTIEENITLGAPIPREEVIEAARMVNAHSFIEKLPQGYDTMLQERGSNISTGQKQLISFARVIAQNPRVLILDEATSNVDTETERLIQSALKVLLEGRTSLVIAHRLSTIKNADRILVLSHGHLVEQGKHEELIALKGLYYNLYRLQYSGAAAVREA</sequence>
<dbReference type="CDD" id="cd18544">
    <property type="entry name" value="ABC_6TM_TmrA_like"/>
    <property type="match status" value="1"/>
</dbReference>
<feature type="transmembrane region" description="Helical" evidence="8">
    <location>
        <begin position="288"/>
        <end position="308"/>
    </location>
</feature>
<dbReference type="PANTHER" id="PTHR43394:SF1">
    <property type="entry name" value="ATP-BINDING CASSETTE SUB-FAMILY B MEMBER 10, MITOCHONDRIAL"/>
    <property type="match status" value="1"/>
</dbReference>
<dbReference type="InterPro" id="IPR027417">
    <property type="entry name" value="P-loop_NTPase"/>
</dbReference>
<dbReference type="InterPro" id="IPR011527">
    <property type="entry name" value="ABC1_TM_dom"/>
</dbReference>
<dbReference type="PROSITE" id="PS50929">
    <property type="entry name" value="ABC_TM1F"/>
    <property type="match status" value="1"/>
</dbReference>
<evidence type="ECO:0000256" key="2">
    <source>
        <dbReference type="ARBA" id="ARBA00022448"/>
    </source>
</evidence>
<dbReference type="GO" id="GO:0016887">
    <property type="term" value="F:ATP hydrolysis activity"/>
    <property type="evidence" value="ECO:0007669"/>
    <property type="project" value="InterPro"/>
</dbReference>
<dbReference type="Pfam" id="PF00005">
    <property type="entry name" value="ABC_tran"/>
    <property type="match status" value="1"/>
</dbReference>
<dbReference type="SMART" id="SM00382">
    <property type="entry name" value="AAA"/>
    <property type="match status" value="1"/>
</dbReference>
<dbReference type="STRING" id="1963862.B4O97_04645"/>
<comment type="caution">
    <text evidence="11">The sequence shown here is derived from an EMBL/GenBank/DDBJ whole genome shotgun (WGS) entry which is preliminary data.</text>
</comment>
<dbReference type="InterPro" id="IPR003593">
    <property type="entry name" value="AAA+_ATPase"/>
</dbReference>
<dbReference type="SUPFAM" id="SSF90123">
    <property type="entry name" value="ABC transporter transmembrane region"/>
    <property type="match status" value="1"/>
</dbReference>
<evidence type="ECO:0000259" key="9">
    <source>
        <dbReference type="PROSITE" id="PS50893"/>
    </source>
</evidence>
<dbReference type="Gene3D" id="3.40.50.300">
    <property type="entry name" value="P-loop containing nucleotide triphosphate hydrolases"/>
    <property type="match status" value="1"/>
</dbReference>
<evidence type="ECO:0000256" key="5">
    <source>
        <dbReference type="ARBA" id="ARBA00022840"/>
    </source>
</evidence>
<dbReference type="PANTHER" id="PTHR43394">
    <property type="entry name" value="ATP-DEPENDENT PERMEASE MDL1, MITOCHONDRIAL"/>
    <property type="match status" value="1"/>
</dbReference>
<keyword evidence="5" id="KW-0067">ATP-binding</keyword>
<evidence type="ECO:0000256" key="6">
    <source>
        <dbReference type="ARBA" id="ARBA00022989"/>
    </source>
</evidence>
<dbReference type="InterPro" id="IPR003439">
    <property type="entry name" value="ABC_transporter-like_ATP-bd"/>
</dbReference>
<feature type="transmembrane region" description="Helical" evidence="8">
    <location>
        <begin position="398"/>
        <end position="416"/>
    </location>
</feature>
<proteinExistence type="predicted"/>
<organism evidence="11 12">
    <name type="scientific">Marispirochaeta aestuarii</name>
    <dbReference type="NCBI Taxonomy" id="1963862"/>
    <lineage>
        <taxon>Bacteria</taxon>
        <taxon>Pseudomonadati</taxon>
        <taxon>Spirochaetota</taxon>
        <taxon>Spirochaetia</taxon>
        <taxon>Spirochaetales</taxon>
        <taxon>Spirochaetaceae</taxon>
        <taxon>Marispirochaeta</taxon>
    </lineage>
</organism>
<dbReference type="EMBL" id="MWQY01000004">
    <property type="protein sequence ID" value="ORC36916.1"/>
    <property type="molecule type" value="Genomic_DNA"/>
</dbReference>
<comment type="subcellular location">
    <subcellularLocation>
        <location evidence="1">Cell membrane</location>
        <topology evidence="1">Multi-pass membrane protein</topology>
    </subcellularLocation>
</comment>
<evidence type="ECO:0000259" key="10">
    <source>
        <dbReference type="PROSITE" id="PS50929"/>
    </source>
</evidence>
<feature type="transmembrane region" description="Helical" evidence="8">
    <location>
        <begin position="183"/>
        <end position="209"/>
    </location>
</feature>
<dbReference type="GO" id="GO:0015421">
    <property type="term" value="F:ABC-type oligopeptide transporter activity"/>
    <property type="evidence" value="ECO:0007669"/>
    <property type="project" value="TreeGrafter"/>
</dbReference>
<keyword evidence="3 8" id="KW-0812">Transmembrane</keyword>
<dbReference type="Proteomes" id="UP000192343">
    <property type="component" value="Unassembled WGS sequence"/>
</dbReference>
<feature type="domain" description="ABC transporter" evidence="9">
    <location>
        <begin position="467"/>
        <end position="700"/>
    </location>
</feature>
<keyword evidence="2" id="KW-0813">Transport</keyword>
<evidence type="ECO:0008006" key="13">
    <source>
        <dbReference type="Google" id="ProtNLM"/>
    </source>
</evidence>
<dbReference type="Pfam" id="PF00664">
    <property type="entry name" value="ABC_membrane"/>
    <property type="match status" value="1"/>
</dbReference>
<accession>A0A1Y1S0U4</accession>
<dbReference type="GO" id="GO:0005524">
    <property type="term" value="F:ATP binding"/>
    <property type="evidence" value="ECO:0007669"/>
    <property type="project" value="UniProtKB-KW"/>
</dbReference>
<feature type="domain" description="ABC transmembrane type-1" evidence="10">
    <location>
        <begin position="31"/>
        <end position="431"/>
    </location>
</feature>
<evidence type="ECO:0000256" key="8">
    <source>
        <dbReference type="SAM" id="Phobius"/>
    </source>
</evidence>
<dbReference type="GO" id="GO:0005886">
    <property type="term" value="C:plasma membrane"/>
    <property type="evidence" value="ECO:0007669"/>
    <property type="project" value="UniProtKB-SubCell"/>
</dbReference>
<feature type="transmembrane region" description="Helical" evidence="8">
    <location>
        <begin position="28"/>
        <end position="51"/>
    </location>
</feature>
<evidence type="ECO:0000313" key="11">
    <source>
        <dbReference type="EMBL" id="ORC36916.1"/>
    </source>
</evidence>